<comment type="caution">
    <text evidence="1">The sequence shown here is derived from an EMBL/GenBank/DDBJ whole genome shotgun (WGS) entry which is preliminary data.</text>
</comment>
<evidence type="ECO:0000313" key="4">
    <source>
        <dbReference type="Proteomes" id="UP001299608"/>
    </source>
</evidence>
<name>A0AAX1SLV7_9FIRM</name>
<gene>
    <name evidence="2" type="ORF">G5B36_12345</name>
    <name evidence="1" type="ORF">L0N08_08065</name>
</gene>
<dbReference type="Proteomes" id="UP001299608">
    <property type="component" value="Unassembled WGS sequence"/>
</dbReference>
<dbReference type="InterPro" id="IPR036641">
    <property type="entry name" value="HPT_dom_sf"/>
</dbReference>
<reference evidence="1" key="3">
    <citation type="submission" date="2022-01" db="EMBL/GenBank/DDBJ databases">
        <title>Collection of gut derived symbiotic bacterial strains cultured from healthy donors.</title>
        <authorList>
            <person name="Lin H."/>
            <person name="Kohout C."/>
            <person name="Waligurski E."/>
            <person name="Pamer E.G."/>
        </authorList>
    </citation>
    <scope>NUCLEOTIDE SEQUENCE</scope>
    <source>
        <strain evidence="1">DFI.6.55</strain>
    </source>
</reference>
<dbReference type="EMBL" id="JAAITT010000015">
    <property type="protein sequence ID" value="NSJ49488.1"/>
    <property type="molecule type" value="Genomic_DNA"/>
</dbReference>
<dbReference type="Gene3D" id="1.20.120.160">
    <property type="entry name" value="HPT domain"/>
    <property type="match status" value="1"/>
</dbReference>
<accession>A0AAX1SLV7</accession>
<dbReference type="EMBL" id="JAKNGE010000008">
    <property type="protein sequence ID" value="MCG4745361.1"/>
    <property type="molecule type" value="Genomic_DNA"/>
</dbReference>
<dbReference type="GeneID" id="97207457"/>
<keyword evidence="3" id="KW-1185">Reference proteome</keyword>
<evidence type="ECO:0000313" key="2">
    <source>
        <dbReference type="EMBL" id="NSJ49488.1"/>
    </source>
</evidence>
<evidence type="ECO:0000313" key="3">
    <source>
        <dbReference type="Proteomes" id="UP000669239"/>
    </source>
</evidence>
<dbReference type="Proteomes" id="UP000669239">
    <property type="component" value="Unassembled WGS sequence"/>
</dbReference>
<organism evidence="1 4">
    <name type="scientific">Enterocloster aldenensis</name>
    <dbReference type="NCBI Taxonomy" id="358742"/>
    <lineage>
        <taxon>Bacteria</taxon>
        <taxon>Bacillati</taxon>
        <taxon>Bacillota</taxon>
        <taxon>Clostridia</taxon>
        <taxon>Lachnospirales</taxon>
        <taxon>Lachnospiraceae</taxon>
        <taxon>Enterocloster</taxon>
    </lineage>
</organism>
<dbReference type="SUPFAM" id="SSF47226">
    <property type="entry name" value="Histidine-containing phosphotransfer domain, HPT domain"/>
    <property type="match status" value="1"/>
</dbReference>
<dbReference type="AlphaFoldDB" id="A0AAX1SLV7"/>
<dbReference type="RefSeq" id="WP_117558716.1">
    <property type="nucleotide sequence ID" value="NZ_BAABZL010000001.1"/>
</dbReference>
<dbReference type="GO" id="GO:0000160">
    <property type="term" value="P:phosphorelay signal transduction system"/>
    <property type="evidence" value="ECO:0007669"/>
    <property type="project" value="InterPro"/>
</dbReference>
<reference evidence="2" key="2">
    <citation type="submission" date="2020-02" db="EMBL/GenBank/DDBJ databases">
        <authorList>
            <person name="Littmann E."/>
            <person name="Sorbara M."/>
        </authorList>
    </citation>
    <scope>NUCLEOTIDE SEQUENCE</scope>
    <source>
        <strain evidence="2">MSK.1.17</strain>
    </source>
</reference>
<proteinExistence type="predicted"/>
<sequence length="119" mass="12760">MELNTILTLQEAGVDTEGAVRRFSGNSGLYERFLNKFLSDPTFGMVTDAFKAGDAQLALTATHTFKGLTANLGLTKLYNISSEMVSLIRDGDYGAAAGTFPDLKAAYDEICGILKKGLL</sequence>
<reference evidence="2 3" key="1">
    <citation type="journal article" date="2020" name="Cell Host Microbe">
        <title>Functional and Genomic Variation between Human-Derived Isolates of Lachnospiraceae Reveals Inter- and Intra-Species Diversity.</title>
        <authorList>
            <person name="Sorbara M.T."/>
            <person name="Littmann E.R."/>
            <person name="Fontana E."/>
            <person name="Moody T.U."/>
            <person name="Kohout C.E."/>
            <person name="Gjonbalaj M."/>
            <person name="Eaton V."/>
            <person name="Seok R."/>
            <person name="Leiner I.M."/>
            <person name="Pamer E.G."/>
        </authorList>
    </citation>
    <scope>NUCLEOTIDE SEQUENCE [LARGE SCALE GENOMIC DNA]</scope>
    <source>
        <strain evidence="2 3">MSK.1.17</strain>
    </source>
</reference>
<evidence type="ECO:0000313" key="1">
    <source>
        <dbReference type="EMBL" id="MCG4745361.1"/>
    </source>
</evidence>
<protein>
    <submittedName>
        <fullName evidence="1">Hpt domain-containing protein</fullName>
    </submittedName>
</protein>